<proteinExistence type="inferred from homology"/>
<dbReference type="InterPro" id="IPR000465">
    <property type="entry name" value="XPA/RAD14"/>
</dbReference>
<evidence type="ECO:0000256" key="8">
    <source>
        <dbReference type="ARBA" id="ARBA00023204"/>
    </source>
</evidence>
<keyword evidence="5" id="KW-0863">Zinc-finger</keyword>
<keyword evidence="4" id="KW-0227">DNA damage</keyword>
<feature type="domain" description="XPA C-terminal" evidence="11">
    <location>
        <begin position="142"/>
        <end position="191"/>
    </location>
</feature>
<evidence type="ECO:0000256" key="6">
    <source>
        <dbReference type="ARBA" id="ARBA00022833"/>
    </source>
</evidence>
<sequence>MSAVDTAPGAAAGEEGPAGDGGEVGARGLTAAQGARAERQRLRARELRAAAKPDKYCRDEKESGPRAIVSGGEKLLDTGGGFLLPASEGPRAAPAPAPAPPAPPPLRADWPACVQCGARFPSSYLLDKFSWAACDACREHEQHELLTRTEAKELFLLKDCDLDLRPPPLPCERRRNPHHRAGDMRLYLRAQLQARAHEVWGGEEGLAAARGERERRREGARGKRYAAELRALRMEARGSLYAAARAAHEHRWGAEAPAPAAGDDMYQRTCLDCDHTQLYEKM</sequence>
<evidence type="ECO:0000313" key="13">
    <source>
        <dbReference type="Proteomes" id="UP000823941"/>
    </source>
</evidence>
<feature type="compositionally biased region" description="Basic and acidic residues" evidence="10">
    <location>
        <begin position="36"/>
        <end position="64"/>
    </location>
</feature>
<evidence type="ECO:0000256" key="1">
    <source>
        <dbReference type="ARBA" id="ARBA00004123"/>
    </source>
</evidence>
<evidence type="ECO:0000256" key="9">
    <source>
        <dbReference type="ARBA" id="ARBA00023242"/>
    </source>
</evidence>
<feature type="compositionally biased region" description="Gly residues" evidence="10">
    <location>
        <begin position="16"/>
        <end position="25"/>
    </location>
</feature>
<comment type="caution">
    <text evidence="12">The sequence shown here is derived from an EMBL/GenBank/DDBJ whole genome shotgun (WGS) entry which is preliminary data.</text>
</comment>
<protein>
    <recommendedName>
        <fullName evidence="11">XPA C-terminal domain-containing protein</fullName>
    </recommendedName>
</protein>
<reference evidence="12 13" key="1">
    <citation type="submission" date="2021-06" db="EMBL/GenBank/DDBJ databases">
        <title>A haploid diamondback moth (Plutella xylostella L.) genome assembly resolves 31 chromosomes and identifies a diamide resistance mutation.</title>
        <authorList>
            <person name="Ward C.M."/>
            <person name="Perry K.D."/>
            <person name="Baker G."/>
            <person name="Powis K."/>
            <person name="Heckel D.G."/>
            <person name="Baxter S.W."/>
        </authorList>
    </citation>
    <scope>NUCLEOTIDE SEQUENCE [LARGE SCALE GENOMIC DNA]</scope>
    <source>
        <strain evidence="12 13">LV</strain>
        <tissue evidence="12">Single pupa</tissue>
    </source>
</reference>
<dbReference type="Proteomes" id="UP000823941">
    <property type="component" value="Chromosome 5"/>
</dbReference>
<feature type="region of interest" description="Disordered" evidence="10">
    <location>
        <begin position="1"/>
        <end position="72"/>
    </location>
</feature>
<organism evidence="12 13">
    <name type="scientific">Plutella xylostella</name>
    <name type="common">Diamondback moth</name>
    <name type="synonym">Plutella maculipennis</name>
    <dbReference type="NCBI Taxonomy" id="51655"/>
    <lineage>
        <taxon>Eukaryota</taxon>
        <taxon>Metazoa</taxon>
        <taxon>Ecdysozoa</taxon>
        <taxon>Arthropoda</taxon>
        <taxon>Hexapoda</taxon>
        <taxon>Insecta</taxon>
        <taxon>Pterygota</taxon>
        <taxon>Neoptera</taxon>
        <taxon>Endopterygota</taxon>
        <taxon>Lepidoptera</taxon>
        <taxon>Glossata</taxon>
        <taxon>Ditrysia</taxon>
        <taxon>Yponomeutoidea</taxon>
        <taxon>Plutellidae</taxon>
        <taxon>Plutella</taxon>
    </lineage>
</organism>
<dbReference type="Pfam" id="PF01286">
    <property type="entry name" value="XPA_N"/>
    <property type="match status" value="1"/>
</dbReference>
<dbReference type="SUPFAM" id="SSF46955">
    <property type="entry name" value="Putative DNA-binding domain"/>
    <property type="match status" value="1"/>
</dbReference>
<dbReference type="Pfam" id="PF05181">
    <property type="entry name" value="XPA_C"/>
    <property type="match status" value="1"/>
</dbReference>
<dbReference type="EMBL" id="JAHIBW010000005">
    <property type="protein sequence ID" value="KAG7311103.1"/>
    <property type="molecule type" value="Genomic_DNA"/>
</dbReference>
<feature type="compositionally biased region" description="Low complexity" evidence="10">
    <location>
        <begin position="26"/>
        <end position="35"/>
    </location>
</feature>
<comment type="subcellular location">
    <subcellularLocation>
        <location evidence="1">Nucleus</location>
    </subcellularLocation>
</comment>
<keyword evidence="8" id="KW-0234">DNA repair</keyword>
<dbReference type="SUPFAM" id="SSF57716">
    <property type="entry name" value="Glucocorticoid receptor-like (DNA-binding domain)"/>
    <property type="match status" value="1"/>
</dbReference>
<dbReference type="InterPro" id="IPR022656">
    <property type="entry name" value="XPA_C"/>
</dbReference>
<keyword evidence="13" id="KW-1185">Reference proteome</keyword>
<accession>A0ABQ7R1D5</accession>
<keyword evidence="7" id="KW-0238">DNA-binding</keyword>
<evidence type="ECO:0000256" key="3">
    <source>
        <dbReference type="ARBA" id="ARBA00022723"/>
    </source>
</evidence>
<dbReference type="Gene3D" id="3.90.530.10">
    <property type="entry name" value="XPA C-terminal domain"/>
    <property type="match status" value="1"/>
</dbReference>
<dbReference type="InterPro" id="IPR037129">
    <property type="entry name" value="XPA_sf"/>
</dbReference>
<evidence type="ECO:0000256" key="2">
    <source>
        <dbReference type="ARBA" id="ARBA00005548"/>
    </source>
</evidence>
<evidence type="ECO:0000256" key="10">
    <source>
        <dbReference type="SAM" id="MobiDB-lite"/>
    </source>
</evidence>
<dbReference type="InterPro" id="IPR009061">
    <property type="entry name" value="DNA-bd_dom_put_sf"/>
</dbReference>
<keyword evidence="3" id="KW-0479">Metal-binding</keyword>
<evidence type="ECO:0000313" key="12">
    <source>
        <dbReference type="EMBL" id="KAG7311103.1"/>
    </source>
</evidence>
<keyword evidence="6" id="KW-0862">Zinc</keyword>
<comment type="similarity">
    <text evidence="2">Belongs to the XPA family.</text>
</comment>
<evidence type="ECO:0000256" key="5">
    <source>
        <dbReference type="ARBA" id="ARBA00022771"/>
    </source>
</evidence>
<evidence type="ECO:0000259" key="11">
    <source>
        <dbReference type="Pfam" id="PF05181"/>
    </source>
</evidence>
<gene>
    <name evidence="12" type="ORF">JYU34_003969</name>
</gene>
<dbReference type="NCBIfam" id="TIGR00598">
    <property type="entry name" value="rad14"/>
    <property type="match status" value="1"/>
</dbReference>
<evidence type="ECO:0000256" key="4">
    <source>
        <dbReference type="ARBA" id="ARBA00022763"/>
    </source>
</evidence>
<dbReference type="InterPro" id="IPR022652">
    <property type="entry name" value="Znf_XPA_CS"/>
</dbReference>
<name>A0ABQ7R1D5_PLUXY</name>
<dbReference type="PANTHER" id="PTHR10142">
    <property type="entry name" value="DNA REPAIR PROTEIN COMPLEMENTING XP-A CELLS"/>
    <property type="match status" value="1"/>
</dbReference>
<evidence type="ECO:0000256" key="7">
    <source>
        <dbReference type="ARBA" id="ARBA00023125"/>
    </source>
</evidence>
<keyword evidence="9" id="KW-0539">Nucleus</keyword>
<dbReference type="PANTHER" id="PTHR10142:SF0">
    <property type="entry name" value="DNA REPAIR PROTEIN COMPLEMENTING XP-A CELLS"/>
    <property type="match status" value="1"/>
</dbReference>